<dbReference type="Ensembl" id="ENSCSRT00000014010.1">
    <property type="protein sequence ID" value="ENSCSRP00000013460.1"/>
    <property type="gene ID" value="ENSCSRG00000010228.1"/>
</dbReference>
<dbReference type="Gene3D" id="1.10.10.60">
    <property type="entry name" value="Homeodomain-like"/>
    <property type="match status" value="1"/>
</dbReference>
<reference evidence="3" key="1">
    <citation type="submission" date="2025-08" db="UniProtKB">
        <authorList>
            <consortium name="Ensembl"/>
        </authorList>
    </citation>
    <scope>IDENTIFICATION</scope>
</reference>
<dbReference type="PANTHER" id="PTHR47595">
    <property type="entry name" value="HEAT SHOCK 70 KDA PROTEIN 14"/>
    <property type="match status" value="1"/>
</dbReference>
<organism evidence="3 4">
    <name type="scientific">Chelydra serpentina</name>
    <name type="common">Snapping turtle</name>
    <name type="synonym">Testudo serpentina</name>
    <dbReference type="NCBI Taxonomy" id="8475"/>
    <lineage>
        <taxon>Eukaryota</taxon>
        <taxon>Metazoa</taxon>
        <taxon>Chordata</taxon>
        <taxon>Craniata</taxon>
        <taxon>Vertebrata</taxon>
        <taxon>Euteleostomi</taxon>
        <taxon>Archelosauria</taxon>
        <taxon>Testudinata</taxon>
        <taxon>Testudines</taxon>
        <taxon>Cryptodira</taxon>
        <taxon>Durocryptodira</taxon>
        <taxon>Americhelydia</taxon>
        <taxon>Chelydroidea</taxon>
        <taxon>Chelydridae</taxon>
        <taxon>Chelydra</taxon>
    </lineage>
</organism>
<protein>
    <recommendedName>
        <fullName evidence="2">Myb/SANT-like DNA-binding domain-containing protein</fullName>
    </recommendedName>
</protein>
<evidence type="ECO:0000256" key="1">
    <source>
        <dbReference type="SAM" id="MobiDB-lite"/>
    </source>
</evidence>
<keyword evidence="4" id="KW-1185">Reference proteome</keyword>
<dbReference type="FunFam" id="1.10.10.60:FF:000032">
    <property type="entry name" value="Zinc finger and SCAN domain-containing 20"/>
    <property type="match status" value="1"/>
</dbReference>
<dbReference type="AlphaFoldDB" id="A0A8C3SG55"/>
<proteinExistence type="predicted"/>
<dbReference type="InterPro" id="IPR044822">
    <property type="entry name" value="Myb_DNA-bind_4"/>
</dbReference>
<dbReference type="Proteomes" id="UP000694403">
    <property type="component" value="Unplaced"/>
</dbReference>
<evidence type="ECO:0000259" key="2">
    <source>
        <dbReference type="Pfam" id="PF13837"/>
    </source>
</evidence>
<feature type="region of interest" description="Disordered" evidence="1">
    <location>
        <begin position="206"/>
        <end position="241"/>
    </location>
</feature>
<accession>A0A8C3SG55</accession>
<reference evidence="3" key="2">
    <citation type="submission" date="2025-09" db="UniProtKB">
        <authorList>
            <consortium name="Ensembl"/>
        </authorList>
    </citation>
    <scope>IDENTIFICATION</scope>
</reference>
<dbReference type="Pfam" id="PF13837">
    <property type="entry name" value="Myb_DNA-bind_4"/>
    <property type="match status" value="1"/>
</dbReference>
<dbReference type="PANTHER" id="PTHR47595:SF1">
    <property type="entry name" value="MYB_SANT-LIKE DNA-BINDING DOMAIN-CONTAINING PROTEIN"/>
    <property type="match status" value="1"/>
</dbReference>
<evidence type="ECO:0000313" key="4">
    <source>
        <dbReference type="Proteomes" id="UP000694403"/>
    </source>
</evidence>
<name>A0A8C3SG55_CHESE</name>
<evidence type="ECO:0000313" key="3">
    <source>
        <dbReference type="Ensembl" id="ENSCSRP00000013460.1"/>
    </source>
</evidence>
<feature type="domain" description="Myb/SANT-like DNA-binding" evidence="2">
    <location>
        <begin position="52"/>
        <end position="138"/>
    </location>
</feature>
<sequence length="241" mass="25999">MRGRGLRGQGPQFGLNLISCLDSVVSSAALATMQSSPAEVTMQLQNRKRAPAWTDWEVLDLIAVWGDESVLSELRSKRRNAKIYEKISKAMTERGYGRDATQCRVKIKKLRQAYQKTKESNGLSGSQPQTCRFYKALYAILGGAATTTPPVSVDSDDGVLSTAASLEVFADGEDEEGVEEDEAIDSAFNADFPDSQDLFITLTEIPYQPSQGGNPDRESGEGSVGNGLMASSMVGNFSLPG</sequence>